<dbReference type="Pfam" id="PF07876">
    <property type="entry name" value="Dabb"/>
    <property type="match status" value="1"/>
</dbReference>
<dbReference type="AlphaFoldDB" id="A0A3T0SW20"/>
<dbReference type="RefSeq" id="WP_123444909.1">
    <property type="nucleotide sequence ID" value="NZ_CP028137.1"/>
</dbReference>
<sequence>MSDTGFSTPAVETTAAEVVAAAPETIGSRWTSGPDRAARAIAEVGPERFVAADYRPGTIRHIVLFRFRPTALVAEVDGVIASFLALGEECLRDGRPYIVSIENGPQLSTEGAGEGFDRAFLLTFASEGDLNYYIGRPAVDGPGLFDPAHDAFKGLVGPLLDTAGVVAFDFRPEPFDAGALAG</sequence>
<dbReference type="KEGG" id="rfs:C1I64_00030"/>
<proteinExistence type="predicted"/>
<reference evidence="2 3" key="1">
    <citation type="submission" date="2018-03" db="EMBL/GenBank/DDBJ databases">
        <title>Bacteriophage NCPPB3778 and a type I-E CRISPR drive the evolution of the US Biological Select Agent, Rathayibacter toxicus.</title>
        <authorList>
            <person name="Davis E.W.II."/>
            <person name="Tabima J.F."/>
            <person name="Weisberg A.J."/>
            <person name="Dantas Lopes L."/>
            <person name="Wiseman M.S."/>
            <person name="Wiseman M.S."/>
            <person name="Pupko T."/>
            <person name="Belcher M.S."/>
            <person name="Sechler A.J."/>
            <person name="Tancos M.A."/>
            <person name="Schroeder B.K."/>
            <person name="Murray T.D."/>
            <person name="Luster D.G."/>
            <person name="Schneider W.L."/>
            <person name="Rogers E."/>
            <person name="Andreote F.D."/>
            <person name="Grunwald N.J."/>
            <person name="Putnam M.L."/>
            <person name="Chang J.H."/>
        </authorList>
    </citation>
    <scope>NUCLEOTIDE SEQUENCE [LARGE SCALE GENOMIC DNA]</scope>
    <source>
        <strain evidence="2 3">DSM 15932</strain>
    </source>
</reference>
<gene>
    <name evidence="2" type="ORF">C1I64_00030</name>
</gene>
<dbReference type="SUPFAM" id="SSF54909">
    <property type="entry name" value="Dimeric alpha+beta barrel"/>
    <property type="match status" value="1"/>
</dbReference>
<accession>A0A3T0SW20</accession>
<dbReference type="InterPro" id="IPR013097">
    <property type="entry name" value="Dabb"/>
</dbReference>
<dbReference type="InterPro" id="IPR011008">
    <property type="entry name" value="Dimeric_a/b-barrel"/>
</dbReference>
<protein>
    <recommendedName>
        <fullName evidence="1">Stress-response A/B barrel domain-containing protein</fullName>
    </recommendedName>
</protein>
<dbReference type="EMBL" id="CP028137">
    <property type="protein sequence ID" value="AZZ50597.1"/>
    <property type="molecule type" value="Genomic_DNA"/>
</dbReference>
<dbReference type="Proteomes" id="UP000285317">
    <property type="component" value="Chromosome"/>
</dbReference>
<evidence type="ECO:0000313" key="3">
    <source>
        <dbReference type="Proteomes" id="UP000285317"/>
    </source>
</evidence>
<organism evidence="2 3">
    <name type="scientific">Rathayibacter festucae DSM 15932</name>
    <dbReference type="NCBI Taxonomy" id="1328866"/>
    <lineage>
        <taxon>Bacteria</taxon>
        <taxon>Bacillati</taxon>
        <taxon>Actinomycetota</taxon>
        <taxon>Actinomycetes</taxon>
        <taxon>Micrococcales</taxon>
        <taxon>Microbacteriaceae</taxon>
        <taxon>Rathayibacter</taxon>
    </lineage>
</organism>
<evidence type="ECO:0000259" key="1">
    <source>
        <dbReference type="PROSITE" id="PS51502"/>
    </source>
</evidence>
<evidence type="ECO:0000313" key="2">
    <source>
        <dbReference type="EMBL" id="AZZ50597.1"/>
    </source>
</evidence>
<feature type="domain" description="Stress-response A/B barrel" evidence="1">
    <location>
        <begin position="59"/>
        <end position="170"/>
    </location>
</feature>
<name>A0A3T0SW20_9MICO</name>
<dbReference type="SMART" id="SM00886">
    <property type="entry name" value="Dabb"/>
    <property type="match status" value="1"/>
</dbReference>
<dbReference type="PROSITE" id="PS51502">
    <property type="entry name" value="S_R_A_B_BARREL"/>
    <property type="match status" value="1"/>
</dbReference>
<dbReference type="Gene3D" id="3.30.70.100">
    <property type="match status" value="1"/>
</dbReference>